<gene>
    <name evidence="1" type="ORF">BE0216_09255</name>
</gene>
<sequence>MVLAWVISSQLTIDRETNLLVLREIDRLRAGGRKEDADEETRRTIERLIG</sequence>
<proteinExistence type="predicted"/>
<dbReference type="KEGG" id="beu:BE0216_09255"/>
<name>A0A7L9SR48_9BIFI</name>
<dbReference type="Proteomes" id="UP000593943">
    <property type="component" value="Chromosome"/>
</dbReference>
<dbReference type="EMBL" id="CP062938">
    <property type="protein sequence ID" value="QOL32602.1"/>
    <property type="molecule type" value="Genomic_DNA"/>
</dbReference>
<keyword evidence="2" id="KW-1185">Reference proteome</keyword>
<protein>
    <submittedName>
        <fullName evidence="1">Uncharacterized protein</fullName>
    </submittedName>
</protein>
<organism evidence="1 2">
    <name type="scientific">Bifidobacterium eulemuris</name>
    <dbReference type="NCBI Taxonomy" id="1765219"/>
    <lineage>
        <taxon>Bacteria</taxon>
        <taxon>Bacillati</taxon>
        <taxon>Actinomycetota</taxon>
        <taxon>Actinomycetes</taxon>
        <taxon>Bifidobacteriales</taxon>
        <taxon>Bifidobacteriaceae</taxon>
        <taxon>Bifidobacterium</taxon>
    </lineage>
</organism>
<reference evidence="1 2" key="1">
    <citation type="submission" date="2020-10" db="EMBL/GenBank/DDBJ databases">
        <title>Genome sequencing of Bifidobacterium eulemuris_DSMZ_100216.</title>
        <authorList>
            <person name="Kim J."/>
        </authorList>
    </citation>
    <scope>NUCLEOTIDE SEQUENCE [LARGE SCALE GENOMIC DNA]</scope>
    <source>
        <strain evidence="1 2">DSM 100216</strain>
    </source>
</reference>
<dbReference type="AlphaFoldDB" id="A0A7L9SR48"/>
<evidence type="ECO:0000313" key="2">
    <source>
        <dbReference type="Proteomes" id="UP000593943"/>
    </source>
</evidence>
<evidence type="ECO:0000313" key="1">
    <source>
        <dbReference type="EMBL" id="QOL32602.1"/>
    </source>
</evidence>
<accession>A0A7L9SR48</accession>